<evidence type="ECO:0000259" key="5">
    <source>
        <dbReference type="Pfam" id="PF03178"/>
    </source>
</evidence>
<protein>
    <submittedName>
        <fullName evidence="8">Pre-mRNA-splicing factor RSE1</fullName>
    </submittedName>
</protein>
<dbReference type="InterPro" id="IPR058543">
    <property type="entry name" value="Beta-prop_RSE1/DDB1/CPSF1_2nd"/>
</dbReference>
<feature type="compositionally biased region" description="Acidic residues" evidence="4">
    <location>
        <begin position="855"/>
        <end position="875"/>
    </location>
</feature>
<evidence type="ECO:0000256" key="2">
    <source>
        <dbReference type="ARBA" id="ARBA00022664"/>
    </source>
</evidence>
<gene>
    <name evidence="8" type="primary">RSE1</name>
    <name evidence="8" type="ORF">FIM1_416</name>
</gene>
<dbReference type="Gene3D" id="2.130.10.10">
    <property type="entry name" value="YVTN repeat-like/Quinoprotein amine dehydrogenase"/>
    <property type="match status" value="3"/>
</dbReference>
<evidence type="ECO:0000256" key="3">
    <source>
        <dbReference type="ARBA" id="ARBA00023242"/>
    </source>
</evidence>
<keyword evidence="2" id="KW-0507">mRNA processing</keyword>
<dbReference type="InterPro" id="IPR015943">
    <property type="entry name" value="WD40/YVTN_repeat-like_dom_sf"/>
</dbReference>
<evidence type="ECO:0000256" key="1">
    <source>
        <dbReference type="ARBA" id="ARBA00004123"/>
    </source>
</evidence>
<organism evidence="8 9">
    <name type="scientific">Kluyveromyces marxianus</name>
    <name type="common">Yeast</name>
    <name type="synonym">Candida kefyr</name>
    <dbReference type="NCBI Taxonomy" id="4911"/>
    <lineage>
        <taxon>Eukaryota</taxon>
        <taxon>Fungi</taxon>
        <taxon>Dikarya</taxon>
        <taxon>Ascomycota</taxon>
        <taxon>Saccharomycotina</taxon>
        <taxon>Saccharomycetes</taxon>
        <taxon>Saccharomycetales</taxon>
        <taxon>Saccharomycetaceae</taxon>
        <taxon>Kluyveromyces</taxon>
    </lineage>
</organism>
<accession>A0ABX6EQ63</accession>
<dbReference type="InterPro" id="IPR018846">
    <property type="entry name" value="Beta-prop_RSE1/DDB1/CPSF1_1st"/>
</dbReference>
<dbReference type="Proteomes" id="UP000422736">
    <property type="component" value="Chromosome 1"/>
</dbReference>
<dbReference type="EMBL" id="CP015054">
    <property type="protein sequence ID" value="QGN13771.1"/>
    <property type="molecule type" value="Genomic_DNA"/>
</dbReference>
<reference evidence="8 9" key="2">
    <citation type="submission" date="2019-11" db="EMBL/GenBank/DDBJ databases">
        <authorList>
            <person name="Lu H."/>
        </authorList>
    </citation>
    <scope>NUCLEOTIDE SEQUENCE [LARGE SCALE GENOMIC DNA]</scope>
    <source>
        <strain evidence="8 9">FIM1</strain>
    </source>
</reference>
<feature type="domain" description="RSE1/DDB1/CPSF1 first beta-propeller" evidence="6">
    <location>
        <begin position="58"/>
        <end position="434"/>
    </location>
</feature>
<comment type="subcellular location">
    <subcellularLocation>
        <location evidence="1">Nucleus</location>
    </subcellularLocation>
</comment>
<evidence type="ECO:0000259" key="6">
    <source>
        <dbReference type="Pfam" id="PF10433"/>
    </source>
</evidence>
<feature type="compositionally biased region" description="Acidic residues" evidence="4">
    <location>
        <begin position="737"/>
        <end position="748"/>
    </location>
</feature>
<dbReference type="Pfam" id="PF10433">
    <property type="entry name" value="Beta-prop_RSE1_1st"/>
    <property type="match status" value="1"/>
</dbReference>
<reference evidence="8 9" key="1">
    <citation type="submission" date="2016-03" db="EMBL/GenBank/DDBJ databases">
        <title>How can Kluyveromyces marxianus grow so fast - potential evolutionary course in Saccharomyces Complex revealed by comparative genomics.</title>
        <authorList>
            <person name="Mo W."/>
            <person name="Lu W."/>
            <person name="Yang X."/>
            <person name="Qi J."/>
            <person name="Lv H."/>
        </authorList>
    </citation>
    <scope>NUCLEOTIDE SEQUENCE [LARGE SCALE GENOMIC DNA]</scope>
    <source>
        <strain evidence="8 9">FIM1</strain>
    </source>
</reference>
<keyword evidence="3" id="KW-0539">Nucleus</keyword>
<dbReference type="PANTHER" id="PTHR10644">
    <property type="entry name" value="DNA REPAIR/RNA PROCESSING CPSF FAMILY"/>
    <property type="match status" value="1"/>
</dbReference>
<evidence type="ECO:0000259" key="7">
    <source>
        <dbReference type="Pfam" id="PF23726"/>
    </source>
</evidence>
<feature type="domain" description="RSE1/DDB1/CPSF1 second beta-propeller" evidence="7">
    <location>
        <begin position="476"/>
        <end position="828"/>
    </location>
</feature>
<feature type="domain" description="RSE1/DDB1/CPSF1 C-terminal" evidence="5">
    <location>
        <begin position="954"/>
        <end position="1257"/>
    </location>
</feature>
<sequence length="1293" mass="145903">MTQDAGMLLWHTALQRHRNYVYSCTGDFTIDKDVNPVSAAGDSTRDDRSNVKYSGKRRKELQLCLATQNCVELYDVSEGSLQSLGKWPISATILSMSKLNLDKCPHTILVLMTDSGNLTFWKFERDSLSGKVFPRTLANEPIWRSGIRRYAPQSYMACDKQSRCVFLGGLERTKMCVLPDWQHGKLVVSSPVELQRQNRVTLAMASCDVGFDNPVTAAIELENETSDCYISFYTMDLGLNSLMLRKEFVQEDKSANFVMPCPNLGQYKIRTRPTSSSSSTYENEDEMINPFVLCGYDGYLTLRDLEGFYEVSVQLPVRKNVSSTNIINGVVHKLKKEFFILVQSNCGDLYKVTIVPDAETLEPVMEIVYFDTIPPSESVHIFKTGTLFNVSEFGTSHLMQFESLGEDLEKTTSYTPGRRIFIEPRTRLQNLSVLSSLRSLNPLTSLHVTKSTPLTLLAAANDSGSVSKLTSAIDFEELISTALPHAASRLWTVKVPVKETHSLVLLSTETSTTVLKVHSGTIEDFSGPSCPFTLDKATLFVGTMGEKSIIQVTADQLLQITESKDNSTYSKKLEWLPPAGVNIVTAFCNETQLVVSLSNHEICYLEILDESLNELQKRLELDSLVNCISLTTGVRSQYCVLGCDDHSLQILNLQPKHSDFFTVCAMQSLISKPHSLVFVRDSSHLKIHIGMKNGVYASSKLNISDGTVFDVRTKLVGTKPVNVSLLSSIDINYIEEEDEAEEEEEQEEESKSVSSSKRKKESSDFIPVVVLNSNVSWMTYENDNRIVLRPLKTKEAKVLRTVASFITDDIGHNGCCSITNKGHLLIGKLTHFLSWDNWFNEERLALSSNDKGGKEEDDDEDDENEDEDEDEDDTDRCEIFHYQNQKLVKDSIDDTLCYVVSKDSNNQTLLTVIRNDQVLATSNQETSLKVLDEPFRAVTSCNFGTTAKYLVLSTSSGKLVTIQVRVKNNVLQVEFVHETLLESSSLYAMVPFQDKLACCIQGNIVLLALGKKQLLKKSITQMPPHITQVTAMDQWDGQHLAVGDIAESVTLFKYDVKNNVFEGVADDNMKKHVTSIKFLDESTVIGGDRFGNCWVLRVDYNNISRVAANIKTCHYTLDTLCHMYMNDTPIQFEVVKNMDMSDRQSILWIGLQGTIGCFVPLVTRKEQQLFESFQFTYAELDFLDFQDRNKHEEVDLEEMEGALDEREKTYHSNSNGNDEERIVEGVISRVGRDFLNYRSYYSPLKNIIDGETLEQFSKYTPSEQKWIASKMKHADGQVETFNKFINEMRTNYL</sequence>
<feature type="region of interest" description="Disordered" evidence="4">
    <location>
        <begin position="737"/>
        <end position="757"/>
    </location>
</feature>
<name>A0ABX6EQ63_KLUMA</name>
<dbReference type="Pfam" id="PF03178">
    <property type="entry name" value="CPSF_A"/>
    <property type="match status" value="1"/>
</dbReference>
<evidence type="ECO:0000313" key="8">
    <source>
        <dbReference type="EMBL" id="QGN13771.1"/>
    </source>
</evidence>
<dbReference type="InterPro" id="IPR036322">
    <property type="entry name" value="WD40_repeat_dom_sf"/>
</dbReference>
<dbReference type="SUPFAM" id="SSF50978">
    <property type="entry name" value="WD40 repeat-like"/>
    <property type="match status" value="1"/>
</dbReference>
<keyword evidence="9" id="KW-1185">Reference proteome</keyword>
<proteinExistence type="predicted"/>
<evidence type="ECO:0000256" key="4">
    <source>
        <dbReference type="SAM" id="MobiDB-lite"/>
    </source>
</evidence>
<dbReference type="InterPro" id="IPR050358">
    <property type="entry name" value="RSE1/DDB1/CFT1"/>
</dbReference>
<evidence type="ECO:0000313" key="9">
    <source>
        <dbReference type="Proteomes" id="UP000422736"/>
    </source>
</evidence>
<dbReference type="InterPro" id="IPR004871">
    <property type="entry name" value="RSE1/DDB1/CPSF1_C"/>
</dbReference>
<feature type="region of interest" description="Disordered" evidence="4">
    <location>
        <begin position="848"/>
        <end position="875"/>
    </location>
</feature>
<dbReference type="Pfam" id="PF23726">
    <property type="entry name" value="Beta-prop_RSE1_2nd"/>
    <property type="match status" value="1"/>
</dbReference>